<protein>
    <submittedName>
        <fullName evidence="1">Uncharacterized protein</fullName>
    </submittedName>
</protein>
<dbReference type="AlphaFoldDB" id="A0A6C0IFW1"/>
<dbReference type="EMBL" id="MN740177">
    <property type="protein sequence ID" value="QHT92101.1"/>
    <property type="molecule type" value="Genomic_DNA"/>
</dbReference>
<proteinExistence type="predicted"/>
<accession>A0A6C0IFW1</accession>
<organism evidence="1">
    <name type="scientific">viral metagenome</name>
    <dbReference type="NCBI Taxonomy" id="1070528"/>
    <lineage>
        <taxon>unclassified sequences</taxon>
        <taxon>metagenomes</taxon>
        <taxon>organismal metagenomes</taxon>
    </lineage>
</organism>
<reference evidence="1" key="1">
    <citation type="journal article" date="2020" name="Nature">
        <title>Giant virus diversity and host interactions through global metagenomics.</title>
        <authorList>
            <person name="Schulz F."/>
            <person name="Roux S."/>
            <person name="Paez-Espino D."/>
            <person name="Jungbluth S."/>
            <person name="Walsh D.A."/>
            <person name="Denef V.J."/>
            <person name="McMahon K.D."/>
            <person name="Konstantinidis K.T."/>
            <person name="Eloe-Fadrosh E.A."/>
            <person name="Kyrpides N.C."/>
            <person name="Woyke T."/>
        </authorList>
    </citation>
    <scope>NUCLEOTIDE SEQUENCE</scope>
    <source>
        <strain evidence="1">GVMAG-M-3300023184-86</strain>
    </source>
</reference>
<sequence>MDIPKLLKAIDNEENEMIFNYTTNKLNNMNLSILKELKLAHNTLNEYLQKLKNYIYVDEINNLKYGTYLKWICLTNPDKLDLAKGAVFCNIKITDNGVFIICKGFTNRHFQIKMDECLVFQKLTSQETILLNAMDYLEN</sequence>
<name>A0A6C0IFW1_9ZZZZ</name>
<evidence type="ECO:0000313" key="1">
    <source>
        <dbReference type="EMBL" id="QHT92101.1"/>
    </source>
</evidence>